<organism evidence="2 3">
    <name type="scientific">Alternaria dauci</name>
    <dbReference type="NCBI Taxonomy" id="48095"/>
    <lineage>
        <taxon>Eukaryota</taxon>
        <taxon>Fungi</taxon>
        <taxon>Dikarya</taxon>
        <taxon>Ascomycota</taxon>
        <taxon>Pezizomycotina</taxon>
        <taxon>Dothideomycetes</taxon>
        <taxon>Pleosporomycetidae</taxon>
        <taxon>Pleosporales</taxon>
        <taxon>Pleosporineae</taxon>
        <taxon>Pleosporaceae</taxon>
        <taxon>Alternaria</taxon>
        <taxon>Alternaria sect. Porri</taxon>
    </lineage>
</organism>
<feature type="compositionally biased region" description="Polar residues" evidence="1">
    <location>
        <begin position="186"/>
        <end position="199"/>
    </location>
</feature>
<keyword evidence="3" id="KW-1185">Reference proteome</keyword>
<evidence type="ECO:0008006" key="4">
    <source>
        <dbReference type="Google" id="ProtNLM"/>
    </source>
</evidence>
<accession>A0ABR3UER3</accession>
<dbReference type="EMBL" id="JBHGVX010000006">
    <property type="protein sequence ID" value="KAL1794992.1"/>
    <property type="molecule type" value="Genomic_DNA"/>
</dbReference>
<dbReference type="Proteomes" id="UP001578633">
    <property type="component" value="Chromosome 6"/>
</dbReference>
<dbReference type="RefSeq" id="XP_069305576.1">
    <property type="nucleotide sequence ID" value="XM_069452979.1"/>
</dbReference>
<dbReference type="InterPro" id="IPR039970">
    <property type="entry name" value="TF_Grauzone"/>
</dbReference>
<dbReference type="PANTHER" id="PTHR23225">
    <property type="entry name" value="ZINC FINGER PROTEIN"/>
    <property type="match status" value="1"/>
</dbReference>
<dbReference type="Gene3D" id="3.30.160.60">
    <property type="entry name" value="Classic Zinc Finger"/>
    <property type="match status" value="1"/>
</dbReference>
<proteinExistence type="predicted"/>
<evidence type="ECO:0000256" key="1">
    <source>
        <dbReference type="SAM" id="MobiDB-lite"/>
    </source>
</evidence>
<comment type="caution">
    <text evidence="2">The sequence shown here is derived from an EMBL/GenBank/DDBJ whole genome shotgun (WGS) entry which is preliminary data.</text>
</comment>
<reference evidence="2 3" key="1">
    <citation type="submission" date="2024-09" db="EMBL/GenBank/DDBJ databases">
        <title>T2T genomes of carrot and Alternaria dauci and their utility for understanding host-pathogen interaction during carrot leaf blight disease.</title>
        <authorList>
            <person name="Liu W."/>
            <person name="Xu S."/>
            <person name="Ou C."/>
            <person name="Liu X."/>
            <person name="Zhuang F."/>
            <person name="Deng X.W."/>
        </authorList>
    </citation>
    <scope>NUCLEOTIDE SEQUENCE [LARGE SCALE GENOMIC DNA]</scope>
    <source>
        <strain evidence="2 3">A2016</strain>
    </source>
</reference>
<feature type="region of interest" description="Disordered" evidence="1">
    <location>
        <begin position="271"/>
        <end position="359"/>
    </location>
</feature>
<protein>
    <recommendedName>
        <fullName evidence="4">C2H2-type domain-containing protein</fullName>
    </recommendedName>
</protein>
<feature type="region of interest" description="Disordered" evidence="1">
    <location>
        <begin position="540"/>
        <end position="559"/>
    </location>
</feature>
<name>A0ABR3UER3_9PLEO</name>
<evidence type="ECO:0000313" key="3">
    <source>
        <dbReference type="Proteomes" id="UP001578633"/>
    </source>
</evidence>
<gene>
    <name evidence="2" type="ORF">ACET3X_006808</name>
</gene>
<sequence>MWTWLSRDTAVIRSLLASSQYLNYFHHCYHSRIFPSRLDGGVISLVDTYISHPYCLSGATRHTIPIVTSATLCNDPTSAMNGHQFRDLPQIEAMDDTRYPVWAAEQMNYMQPCKDRMVYFCTEDDSYLDDYDNGVVSMQPMQRFLVDQNPLTPGMLYAKIPYLDSRYEKPYEQHWPSADFFRNASPDRTSSGNTSQNTQDELRSPHMRHSNPYGSPIEYSQLSLSYPQAEYLQGGVYPCDSGVLECSNISLRELEYDPVVSEPVVEDVEDVTMQQESTCDHHHPSVKEEATPDYRTPSSSRKRRRSTTSNSSPSRRLKRHKPIRKDSVVSSPTESVKLERKPRRASKTSKASTEPRIQAEDRRAFPCPLTGYGCTSNFSSKNEWKRHVSTQHIKLGYWRCDLCPPSTDSNDAQTLYFNEFNRKDLFTQHLRRMHAAPKDKSSRAQKDYPVSEENLPEHQARCNLPLRDPPQHSTCLFCERIFVGASSWDERMEHVGRHLEKDGSRLEMLDPATWNVDEKLERYLVDEGLIVRDGAAWKIGDGKSRKSATSDSDADSEED</sequence>
<feature type="compositionally biased region" description="Basic and acidic residues" evidence="1">
    <location>
        <begin position="278"/>
        <end position="292"/>
    </location>
</feature>
<feature type="region of interest" description="Disordered" evidence="1">
    <location>
        <begin position="178"/>
        <end position="216"/>
    </location>
</feature>
<evidence type="ECO:0000313" key="2">
    <source>
        <dbReference type="EMBL" id="KAL1794992.1"/>
    </source>
</evidence>
<dbReference type="PANTHER" id="PTHR23225:SF2">
    <property type="entry name" value="AT09679P-RELATED"/>
    <property type="match status" value="1"/>
</dbReference>
<dbReference type="GeneID" id="96087130"/>